<keyword evidence="1" id="KW-1133">Transmembrane helix</keyword>
<sequence>MERPLSSKALPAYGFILGAICIVFTLLFYVTKLYGNLWMGYFGNLIMFLGVLISIIHYNRVHKDKNSAMTSFNMGLRTTIIATIMYAIFLLIFHLVVGGNPSHALQEEDTVKSSFWIYFLGNALFVNIFVGVVAALLGAMVFKPNQKTDKSRKP</sequence>
<protein>
    <recommendedName>
        <fullName evidence="4">DUF4199 domain-containing protein</fullName>
    </recommendedName>
</protein>
<feature type="transmembrane region" description="Helical" evidence="1">
    <location>
        <begin position="12"/>
        <end position="31"/>
    </location>
</feature>
<feature type="transmembrane region" description="Helical" evidence="1">
    <location>
        <begin position="79"/>
        <end position="97"/>
    </location>
</feature>
<proteinExistence type="predicted"/>
<dbReference type="RefSeq" id="WP_079471240.1">
    <property type="nucleotide sequence ID" value="NZ_FUZZ01000003.1"/>
</dbReference>
<evidence type="ECO:0000313" key="3">
    <source>
        <dbReference type="Proteomes" id="UP000190166"/>
    </source>
</evidence>
<dbReference type="AlphaFoldDB" id="A0A1T5P5M8"/>
<keyword evidence="3" id="KW-1185">Reference proteome</keyword>
<feature type="transmembrane region" description="Helical" evidence="1">
    <location>
        <begin position="117"/>
        <end position="142"/>
    </location>
</feature>
<evidence type="ECO:0000256" key="1">
    <source>
        <dbReference type="SAM" id="Phobius"/>
    </source>
</evidence>
<keyword evidence="1" id="KW-0812">Transmembrane</keyword>
<feature type="transmembrane region" description="Helical" evidence="1">
    <location>
        <begin position="37"/>
        <end position="58"/>
    </location>
</feature>
<dbReference type="Proteomes" id="UP000190166">
    <property type="component" value="Unassembled WGS sequence"/>
</dbReference>
<name>A0A1T5P5M8_9BACT</name>
<keyword evidence="1" id="KW-0472">Membrane</keyword>
<evidence type="ECO:0000313" key="2">
    <source>
        <dbReference type="EMBL" id="SKD08012.1"/>
    </source>
</evidence>
<dbReference type="STRING" id="393003.SAMN05660461_3963"/>
<evidence type="ECO:0008006" key="4">
    <source>
        <dbReference type="Google" id="ProtNLM"/>
    </source>
</evidence>
<dbReference type="EMBL" id="FUZZ01000003">
    <property type="protein sequence ID" value="SKD08012.1"/>
    <property type="molecule type" value="Genomic_DNA"/>
</dbReference>
<accession>A0A1T5P5M8</accession>
<organism evidence="2 3">
    <name type="scientific">Chitinophaga ginsengisegetis</name>
    <dbReference type="NCBI Taxonomy" id="393003"/>
    <lineage>
        <taxon>Bacteria</taxon>
        <taxon>Pseudomonadati</taxon>
        <taxon>Bacteroidota</taxon>
        <taxon>Chitinophagia</taxon>
        <taxon>Chitinophagales</taxon>
        <taxon>Chitinophagaceae</taxon>
        <taxon>Chitinophaga</taxon>
    </lineage>
</organism>
<reference evidence="2 3" key="1">
    <citation type="submission" date="2017-02" db="EMBL/GenBank/DDBJ databases">
        <authorList>
            <person name="Peterson S.W."/>
        </authorList>
    </citation>
    <scope>NUCLEOTIDE SEQUENCE [LARGE SCALE GENOMIC DNA]</scope>
    <source>
        <strain evidence="2 3">DSM 18108</strain>
    </source>
</reference>
<gene>
    <name evidence="2" type="ORF">SAMN05660461_3963</name>
</gene>